<reference evidence="3 4" key="1">
    <citation type="submission" date="2019-11" db="EMBL/GenBank/DDBJ databases">
        <title>Terrilactibacillus tamarindus sp. nov. BCM23-1 isolated from bark of Tamarindus indica.</title>
        <authorList>
            <person name="Kingkaew E."/>
            <person name="Tanasupawat S."/>
        </authorList>
    </citation>
    <scope>NUCLEOTIDE SEQUENCE [LARGE SCALE GENOMIC DNA]</scope>
    <source>
        <strain evidence="3 4">BCM23-1</strain>
    </source>
</reference>
<keyword evidence="4" id="KW-1185">Reference proteome</keyword>
<protein>
    <submittedName>
        <fullName evidence="3">Glucose 1-dehydrogenase</fullName>
        <ecNumber evidence="3">1.1.1.47</ecNumber>
    </submittedName>
</protein>
<dbReference type="GO" id="GO:0047936">
    <property type="term" value="F:glucose 1-dehydrogenase [NAD(P)+] activity"/>
    <property type="evidence" value="ECO:0007669"/>
    <property type="project" value="UniProtKB-EC"/>
</dbReference>
<dbReference type="PROSITE" id="PS00061">
    <property type="entry name" value="ADH_SHORT"/>
    <property type="match status" value="1"/>
</dbReference>
<organism evidence="3 4">
    <name type="scientific">Terrilactibacillus tamarindi</name>
    <dbReference type="NCBI Taxonomy" id="2599694"/>
    <lineage>
        <taxon>Bacteria</taxon>
        <taxon>Bacillati</taxon>
        <taxon>Bacillota</taxon>
        <taxon>Bacilli</taxon>
        <taxon>Bacillales</taxon>
        <taxon>Bacillaceae</taxon>
        <taxon>Terrilactibacillus</taxon>
    </lineage>
</organism>
<dbReference type="NCBIfam" id="NF005559">
    <property type="entry name" value="PRK07231.1"/>
    <property type="match status" value="1"/>
</dbReference>
<proteinExistence type="inferred from homology"/>
<dbReference type="AlphaFoldDB" id="A0A6N8CPS6"/>
<dbReference type="EC" id="1.1.1.47" evidence="3"/>
<dbReference type="PANTHER" id="PTHR42760:SF115">
    <property type="entry name" value="3-OXOACYL-[ACYL-CARRIER-PROTEIN] REDUCTASE FABG"/>
    <property type="match status" value="1"/>
</dbReference>
<dbReference type="Proteomes" id="UP000440978">
    <property type="component" value="Unassembled WGS sequence"/>
</dbReference>
<evidence type="ECO:0000256" key="1">
    <source>
        <dbReference type="ARBA" id="ARBA00006484"/>
    </source>
</evidence>
<evidence type="ECO:0000256" key="2">
    <source>
        <dbReference type="ARBA" id="ARBA00023002"/>
    </source>
</evidence>
<evidence type="ECO:0000313" key="3">
    <source>
        <dbReference type="EMBL" id="MTT31157.1"/>
    </source>
</evidence>
<dbReference type="GO" id="GO:0008206">
    <property type="term" value="P:bile acid metabolic process"/>
    <property type="evidence" value="ECO:0007669"/>
    <property type="project" value="UniProtKB-ARBA"/>
</dbReference>
<dbReference type="Gene3D" id="3.40.50.720">
    <property type="entry name" value="NAD(P)-binding Rossmann-like Domain"/>
    <property type="match status" value="1"/>
</dbReference>
<comment type="caution">
    <text evidence="3">The sequence shown here is derived from an EMBL/GenBank/DDBJ whole genome shotgun (WGS) entry which is preliminary data.</text>
</comment>
<dbReference type="InterPro" id="IPR020904">
    <property type="entry name" value="Sc_DH/Rdtase_CS"/>
</dbReference>
<name>A0A6N8CPS6_9BACI</name>
<dbReference type="FunFam" id="3.40.50.720:FF:000084">
    <property type="entry name" value="Short-chain dehydrogenase reductase"/>
    <property type="match status" value="1"/>
</dbReference>
<dbReference type="InterPro" id="IPR002347">
    <property type="entry name" value="SDR_fam"/>
</dbReference>
<dbReference type="PRINTS" id="PR00080">
    <property type="entry name" value="SDRFAMILY"/>
</dbReference>
<dbReference type="SUPFAM" id="SSF51735">
    <property type="entry name" value="NAD(P)-binding Rossmann-fold domains"/>
    <property type="match status" value="1"/>
</dbReference>
<gene>
    <name evidence="3" type="ORF">GMB86_03900</name>
</gene>
<accession>A0A6N8CPS6</accession>
<evidence type="ECO:0000313" key="4">
    <source>
        <dbReference type="Proteomes" id="UP000440978"/>
    </source>
</evidence>
<sequence>MKIDDLFHLKGKIAVITGAGKGLGRGYAEALASAGCTCVCIGRNKEALDETVALIHKESPESMALSLDISDVNNIETPIEKIISLFGRIDILINNAGTEIAKDFIDVTPDEYDAIMSVNMKGAYFLSQAVAKQMILQKQGKIINIASLGSYIGLAGSTVYCASKGAVLQFTKTLSIELSQYNIQVNAIAPGYFLTDMTKPFFEDEEHRRWIENRIPIGRVGTSKDLAGTVIFLASSVSDYITGQTIIVDGGWLAS</sequence>
<keyword evidence="2 3" id="KW-0560">Oxidoreductase</keyword>
<dbReference type="EMBL" id="WNHB01000004">
    <property type="protein sequence ID" value="MTT31157.1"/>
    <property type="molecule type" value="Genomic_DNA"/>
</dbReference>
<dbReference type="InterPro" id="IPR036291">
    <property type="entry name" value="NAD(P)-bd_dom_sf"/>
</dbReference>
<dbReference type="PANTHER" id="PTHR42760">
    <property type="entry name" value="SHORT-CHAIN DEHYDROGENASES/REDUCTASES FAMILY MEMBER"/>
    <property type="match status" value="1"/>
</dbReference>
<comment type="similarity">
    <text evidence="1">Belongs to the short-chain dehydrogenases/reductases (SDR) family.</text>
</comment>
<dbReference type="Pfam" id="PF13561">
    <property type="entry name" value="adh_short_C2"/>
    <property type="match status" value="1"/>
</dbReference>
<dbReference type="PRINTS" id="PR00081">
    <property type="entry name" value="GDHRDH"/>
</dbReference>